<sequence length="84" mass="9155">NDQGSPTGSLQSSEFRRAVTELDAWTASSTGSVVHAELLNLKMGFVFICSQVGGKAYWKEPNNLVLLLLTEDEVISTLIKVCHC</sequence>
<protein>
    <submittedName>
        <fullName evidence="1">Uncharacterized protein</fullName>
    </submittedName>
</protein>
<reference evidence="1" key="3">
    <citation type="submission" date="2025-09" db="UniProtKB">
        <authorList>
            <consortium name="Ensembl"/>
        </authorList>
    </citation>
    <scope>IDENTIFICATION</scope>
</reference>
<organism evidence="1 2">
    <name type="scientific">Podarcis muralis</name>
    <name type="common">Wall lizard</name>
    <name type="synonym">Lacerta muralis</name>
    <dbReference type="NCBI Taxonomy" id="64176"/>
    <lineage>
        <taxon>Eukaryota</taxon>
        <taxon>Metazoa</taxon>
        <taxon>Chordata</taxon>
        <taxon>Craniata</taxon>
        <taxon>Vertebrata</taxon>
        <taxon>Euteleostomi</taxon>
        <taxon>Lepidosauria</taxon>
        <taxon>Squamata</taxon>
        <taxon>Bifurcata</taxon>
        <taxon>Unidentata</taxon>
        <taxon>Episquamata</taxon>
        <taxon>Laterata</taxon>
        <taxon>Lacertibaenia</taxon>
        <taxon>Lacertidae</taxon>
        <taxon>Podarcis</taxon>
    </lineage>
</organism>
<reference evidence="1 2" key="1">
    <citation type="journal article" date="2019" name="Proc. Natl. Acad. Sci. U.S.A.">
        <title>Regulatory changes in pterin and carotenoid genes underlie balanced color polymorphisms in the wall lizard.</title>
        <authorList>
            <person name="Andrade P."/>
            <person name="Pinho C."/>
            <person name="Perez I de Lanuza G."/>
            <person name="Afonso S."/>
            <person name="Brejcha J."/>
            <person name="Rubin C.J."/>
            <person name="Wallerman O."/>
            <person name="Pereira P."/>
            <person name="Sabatino S.J."/>
            <person name="Bellati A."/>
            <person name="Pellitteri-Rosa D."/>
            <person name="Bosakova Z."/>
            <person name="Bunikis I."/>
            <person name="Carretero M.A."/>
            <person name="Feiner N."/>
            <person name="Marsik P."/>
            <person name="Pauperio F."/>
            <person name="Salvi D."/>
            <person name="Soler L."/>
            <person name="While G.M."/>
            <person name="Uller T."/>
            <person name="Font E."/>
            <person name="Andersson L."/>
            <person name="Carneiro M."/>
        </authorList>
    </citation>
    <scope>NUCLEOTIDE SEQUENCE</scope>
</reference>
<evidence type="ECO:0000313" key="2">
    <source>
        <dbReference type="Proteomes" id="UP000472272"/>
    </source>
</evidence>
<proteinExistence type="predicted"/>
<dbReference type="AlphaFoldDB" id="A0A670J816"/>
<accession>A0A670J816</accession>
<evidence type="ECO:0000313" key="1">
    <source>
        <dbReference type="Ensembl" id="ENSPMRP00000020381.1"/>
    </source>
</evidence>
<name>A0A670J816_PODMU</name>
<keyword evidence="2" id="KW-1185">Reference proteome</keyword>
<reference evidence="1" key="2">
    <citation type="submission" date="2025-08" db="UniProtKB">
        <authorList>
            <consortium name="Ensembl"/>
        </authorList>
    </citation>
    <scope>IDENTIFICATION</scope>
</reference>
<dbReference type="Proteomes" id="UP000472272">
    <property type="component" value="Chromosome 14"/>
</dbReference>
<dbReference type="Ensembl" id="ENSPMRT00000021653.1">
    <property type="protein sequence ID" value="ENSPMRP00000020381.1"/>
    <property type="gene ID" value="ENSPMRG00000013281.1"/>
</dbReference>